<sequence>MRYRGSKISKIIEVEQPWKPRRNRRNRKWREGPRNMQAWSTKIIKLLDDDMNGRSSPCSVVSFSLSLDNQIEDMQGNSEWIRTAHIKDGSVNEPDRRSPLFTGRMLRRNHFADDNCAPRRGISYEFPSDGGHNPNTSRLSIRERLEPPHVNRERPEFDIPSRLESPEMDIHHDLKFSNMDMQQHMEGPLAIRSRDRMEGPLAIRSREHIEGPPAIRSREAVDIAVPPEQFGFRQNHQDKEPHSHLPPRDEYDAYNGDRLARNGFPAPQRARAFRRSLYFPPGYRSPPKNSNAARQKRTIWPWLKTSADCSEDTPDYTDHYVRRDHIDFNAERFERDPLLPPGQRQYEQPEYYRPHYLDHSGNSLRESRSEMSLPAHEIRSYPDYRSEACERNYSNRRDDGRFDWSYSRVEAYGSSFSPQRFNGSRSLQYSPGSPHPPHDSFMGTPQYRSLMESPSYNWEGPHGRNYQHSYQDSFSDEDFTDSDLLDNEEEEPVDKPKTKVQQMWKTLVKERGILVSREGASAAMNRESAHHVKKFLIERASDPINFIGKWRPRFLRSGLVRRSGLYQMVCKDHQTVTWTLKQAIPPLEGTGFKILKRPYDYDCGPVRVSLWLYSEPANPHEALQGLDAENPGIGVSAWRLVSVDVTDGWRHFTVDVGRESAIYLESNGWTILYWNTLLPVTRILNKAKQLFCNQLAGDNP</sequence>
<dbReference type="EMBL" id="OV725079">
    <property type="protein sequence ID" value="CAH1397504.1"/>
    <property type="molecule type" value="Genomic_DNA"/>
</dbReference>
<feature type="region of interest" description="Disordered" evidence="1">
    <location>
        <begin position="117"/>
        <end position="164"/>
    </location>
</feature>
<reference evidence="3" key="1">
    <citation type="submission" date="2022-01" db="EMBL/GenBank/DDBJ databases">
        <authorList>
            <person name="King R."/>
        </authorList>
    </citation>
    <scope>NUCLEOTIDE SEQUENCE</scope>
</reference>
<evidence type="ECO:0000313" key="3">
    <source>
        <dbReference type="EMBL" id="CAH1397504.1"/>
    </source>
</evidence>
<gene>
    <name evidence="3" type="ORF">NEZAVI_LOCUS7318</name>
</gene>
<dbReference type="OrthoDB" id="6625101at2759"/>
<feature type="compositionally biased region" description="Polar residues" evidence="1">
    <location>
        <begin position="415"/>
        <end position="431"/>
    </location>
</feature>
<feature type="region of interest" description="Disordered" evidence="1">
    <location>
        <begin position="231"/>
        <end position="267"/>
    </location>
</feature>
<dbReference type="AlphaFoldDB" id="A0A9P0H8Y6"/>
<dbReference type="Pfam" id="PF16012">
    <property type="entry name" value="DUF4780"/>
    <property type="match status" value="1"/>
</dbReference>
<feature type="domain" description="DUF4780" evidence="2">
    <location>
        <begin position="517"/>
        <end position="673"/>
    </location>
</feature>
<proteinExistence type="predicted"/>
<feature type="region of interest" description="Disordered" evidence="1">
    <location>
        <begin position="354"/>
        <end position="373"/>
    </location>
</feature>
<feature type="region of interest" description="Disordered" evidence="1">
    <location>
        <begin position="415"/>
        <end position="446"/>
    </location>
</feature>
<evidence type="ECO:0000256" key="1">
    <source>
        <dbReference type="SAM" id="MobiDB-lite"/>
    </source>
</evidence>
<dbReference type="InterPro" id="IPR031961">
    <property type="entry name" value="DUF4780"/>
</dbReference>
<name>A0A9P0H8Y6_NEZVI</name>
<organism evidence="3 4">
    <name type="scientific">Nezara viridula</name>
    <name type="common">Southern green stink bug</name>
    <name type="synonym">Cimex viridulus</name>
    <dbReference type="NCBI Taxonomy" id="85310"/>
    <lineage>
        <taxon>Eukaryota</taxon>
        <taxon>Metazoa</taxon>
        <taxon>Ecdysozoa</taxon>
        <taxon>Arthropoda</taxon>
        <taxon>Hexapoda</taxon>
        <taxon>Insecta</taxon>
        <taxon>Pterygota</taxon>
        <taxon>Neoptera</taxon>
        <taxon>Paraneoptera</taxon>
        <taxon>Hemiptera</taxon>
        <taxon>Heteroptera</taxon>
        <taxon>Panheteroptera</taxon>
        <taxon>Pentatomomorpha</taxon>
        <taxon>Pentatomoidea</taxon>
        <taxon>Pentatomidae</taxon>
        <taxon>Pentatominae</taxon>
        <taxon>Nezara</taxon>
    </lineage>
</organism>
<keyword evidence="4" id="KW-1185">Reference proteome</keyword>
<evidence type="ECO:0000313" key="4">
    <source>
        <dbReference type="Proteomes" id="UP001152798"/>
    </source>
</evidence>
<protein>
    <recommendedName>
        <fullName evidence="2">DUF4780 domain-containing protein</fullName>
    </recommendedName>
</protein>
<dbReference type="Proteomes" id="UP001152798">
    <property type="component" value="Chromosome 3"/>
</dbReference>
<evidence type="ECO:0000259" key="2">
    <source>
        <dbReference type="Pfam" id="PF16012"/>
    </source>
</evidence>
<feature type="compositionally biased region" description="Basic and acidic residues" evidence="1">
    <location>
        <begin position="140"/>
        <end position="164"/>
    </location>
</feature>
<feature type="compositionally biased region" description="Basic and acidic residues" evidence="1">
    <location>
        <begin position="235"/>
        <end position="251"/>
    </location>
</feature>
<accession>A0A9P0H8Y6</accession>